<evidence type="ECO:0000256" key="1">
    <source>
        <dbReference type="ARBA" id="ARBA00022679"/>
    </source>
</evidence>
<evidence type="ECO:0000259" key="2">
    <source>
        <dbReference type="Pfam" id="PF00534"/>
    </source>
</evidence>
<name>A0ABV0BCK1_9SPHN</name>
<evidence type="ECO:0000313" key="4">
    <source>
        <dbReference type="EMBL" id="MEN3749273.1"/>
    </source>
</evidence>
<organism evidence="4 5">
    <name type="scientific">Sphingomonas rustica</name>
    <dbReference type="NCBI Taxonomy" id="3103142"/>
    <lineage>
        <taxon>Bacteria</taxon>
        <taxon>Pseudomonadati</taxon>
        <taxon>Pseudomonadota</taxon>
        <taxon>Alphaproteobacteria</taxon>
        <taxon>Sphingomonadales</taxon>
        <taxon>Sphingomonadaceae</taxon>
        <taxon>Sphingomonas</taxon>
    </lineage>
</organism>
<dbReference type="SUPFAM" id="SSF53756">
    <property type="entry name" value="UDP-Glycosyltransferase/glycogen phosphorylase"/>
    <property type="match status" value="1"/>
</dbReference>
<evidence type="ECO:0000313" key="5">
    <source>
        <dbReference type="Proteomes" id="UP001427805"/>
    </source>
</evidence>
<dbReference type="InterPro" id="IPR001296">
    <property type="entry name" value="Glyco_trans_1"/>
</dbReference>
<dbReference type="Pfam" id="PF00534">
    <property type="entry name" value="Glycos_transf_1"/>
    <property type="match status" value="1"/>
</dbReference>
<dbReference type="PANTHER" id="PTHR46401">
    <property type="entry name" value="GLYCOSYLTRANSFERASE WBBK-RELATED"/>
    <property type="match status" value="1"/>
</dbReference>
<comment type="caution">
    <text evidence="4">The sequence shown here is derived from an EMBL/GenBank/DDBJ whole genome shotgun (WGS) entry which is preliminary data.</text>
</comment>
<sequence>MNFNFVSKSRLLVSNATLNRSTRSRWADLVAQFAPSGGCVERAVAVAREWVIAHDVAAGVATRVSTICIDCRYIRERPSGIGEVVQGLVDFIPALAPDLDFVLLRHPSLDRPLSDRANVVERVVRQPANGPATMWWLPQVVDLSGIDLFHAPANIMPARLPVPCLVTVHDVMWLTAPHLCTSRPRGLIDRAFYGHGIRRALRDAAAIATVSAASRDEIVALAPERGDRVHVTLSGVSPEFRPTPMTADMRSRLALPDNRRFVLTVGQNAPYKNHEGAIRAFAAAFSRDAGIDLVLVQRMGRGADALLRLATTLGIADRIHFLPAITRQDLVELYSSAAALLHPSFCEGFGNPLAEAMACGCPVVTSARSAMPEVTAGAARLVDPGDVASIAQGLREVVGDPDRAAMMRKAGLARAAELSWPAFAAANLALYRMLLASI</sequence>
<proteinExistence type="predicted"/>
<dbReference type="EMBL" id="JBDIZK010000013">
    <property type="protein sequence ID" value="MEN3749273.1"/>
    <property type="molecule type" value="Genomic_DNA"/>
</dbReference>
<dbReference type="CDD" id="cd03809">
    <property type="entry name" value="GT4_MtfB-like"/>
    <property type="match status" value="1"/>
</dbReference>
<feature type="domain" description="Glycosyltransferase subfamily 4-like N-terminal" evidence="3">
    <location>
        <begin position="107"/>
        <end position="239"/>
    </location>
</feature>
<reference evidence="4 5" key="1">
    <citation type="submission" date="2024-05" db="EMBL/GenBank/DDBJ databases">
        <title>Sphingomonas sp. HF-S3 16S ribosomal RNA gene Genome sequencing and assembly.</title>
        <authorList>
            <person name="Lee H."/>
        </authorList>
    </citation>
    <scope>NUCLEOTIDE SEQUENCE [LARGE SCALE GENOMIC DNA]</scope>
    <source>
        <strain evidence="4 5">HF-S3</strain>
    </source>
</reference>
<feature type="domain" description="Glycosyl transferase family 1" evidence="2">
    <location>
        <begin position="249"/>
        <end position="411"/>
    </location>
</feature>
<dbReference type="Pfam" id="PF13439">
    <property type="entry name" value="Glyco_transf_4"/>
    <property type="match status" value="1"/>
</dbReference>
<dbReference type="Proteomes" id="UP001427805">
    <property type="component" value="Unassembled WGS sequence"/>
</dbReference>
<keyword evidence="5" id="KW-1185">Reference proteome</keyword>
<dbReference type="Gene3D" id="3.40.50.2000">
    <property type="entry name" value="Glycogen Phosphorylase B"/>
    <property type="match status" value="2"/>
</dbReference>
<evidence type="ECO:0000259" key="3">
    <source>
        <dbReference type="Pfam" id="PF13439"/>
    </source>
</evidence>
<dbReference type="PANTHER" id="PTHR46401:SF2">
    <property type="entry name" value="GLYCOSYLTRANSFERASE WBBK-RELATED"/>
    <property type="match status" value="1"/>
</dbReference>
<gene>
    <name evidence="4" type="ORF">TPR58_19020</name>
</gene>
<accession>A0ABV0BCK1</accession>
<keyword evidence="1" id="KW-0808">Transferase</keyword>
<dbReference type="InterPro" id="IPR028098">
    <property type="entry name" value="Glyco_trans_4-like_N"/>
</dbReference>
<protein>
    <submittedName>
        <fullName evidence="4">Glycosyltransferase family 1 protein</fullName>
    </submittedName>
</protein>